<feature type="region of interest" description="Disordered" evidence="1">
    <location>
        <begin position="365"/>
        <end position="389"/>
    </location>
</feature>
<protein>
    <submittedName>
        <fullName evidence="2">Uncharacterized protein</fullName>
    </submittedName>
</protein>
<dbReference type="EMBL" id="KZ825241">
    <property type="protein sequence ID" value="PYI13503.1"/>
    <property type="molecule type" value="Genomic_DNA"/>
</dbReference>
<sequence>MFPPSSLALPREAPPVRPSRSLEGLEQVIPPRIPQPPSVRPTLLLDKPLPELPAKPLPEAPSIMDAGSTAWSDDSSMVSSYYGSRRFSEVSTTESYPVFVRSGSDDLTELVDHPPASAPIDHYGDSKPLAITATFLHDDHVDRPAPWTVKRAGPNHYFREKKWDFFPELAPQSALPSCTTNHAAASRKKSSSRLNLAVFDFSKSCGRWSSSDKGGRALAHDVRDSIRSYVQRRLSKHSVDRDTARPSSRPDSRPDTVSSDYTRNQTPSIEWTLSKERTDVVSPLMPPSPVDFPISGKRLSGASSRSSRSTVSARVKRPPPLTLRKKQLAGPLSPYPKHGASPWEKPGREKRVSYRQNRQVRFPKYAKRSPPTPKGFISSATPPLTPPARSQIQQNTRDYVKAFHNGTSHLLGAIGGARKKITGAKLERRHSQLKSQIRLIGPVSPYNTQGQTDPWV</sequence>
<keyword evidence="3" id="KW-1185">Reference proteome</keyword>
<feature type="compositionally biased region" description="Pro residues" evidence="1">
    <location>
        <begin position="50"/>
        <end position="59"/>
    </location>
</feature>
<evidence type="ECO:0000313" key="3">
    <source>
        <dbReference type="Proteomes" id="UP000249829"/>
    </source>
</evidence>
<evidence type="ECO:0000256" key="1">
    <source>
        <dbReference type="SAM" id="MobiDB-lite"/>
    </source>
</evidence>
<name>A0A2V5GYT8_ASPV1</name>
<dbReference type="AlphaFoldDB" id="A0A2V5GYT8"/>
<feature type="compositionally biased region" description="Polar residues" evidence="1">
    <location>
        <begin position="255"/>
        <end position="271"/>
    </location>
</feature>
<organism evidence="2 3">
    <name type="scientific">Aspergillus violaceofuscus (strain CBS 115571)</name>
    <dbReference type="NCBI Taxonomy" id="1450538"/>
    <lineage>
        <taxon>Eukaryota</taxon>
        <taxon>Fungi</taxon>
        <taxon>Dikarya</taxon>
        <taxon>Ascomycota</taxon>
        <taxon>Pezizomycotina</taxon>
        <taxon>Eurotiomycetes</taxon>
        <taxon>Eurotiomycetidae</taxon>
        <taxon>Eurotiales</taxon>
        <taxon>Aspergillaceae</taxon>
        <taxon>Aspergillus</taxon>
    </lineage>
</organism>
<dbReference type="STRING" id="1450538.A0A2V5GYT8"/>
<feature type="region of interest" description="Disordered" evidence="1">
    <location>
        <begin position="1"/>
        <end position="74"/>
    </location>
</feature>
<evidence type="ECO:0000313" key="2">
    <source>
        <dbReference type="EMBL" id="PYI13503.1"/>
    </source>
</evidence>
<dbReference type="Proteomes" id="UP000249829">
    <property type="component" value="Unassembled WGS sequence"/>
</dbReference>
<gene>
    <name evidence="2" type="ORF">BO99DRAFT_55492</name>
</gene>
<proteinExistence type="predicted"/>
<feature type="compositionally biased region" description="Polar residues" evidence="1">
    <location>
        <begin position="378"/>
        <end position="389"/>
    </location>
</feature>
<accession>A0A2V5GYT8</accession>
<reference evidence="2 3" key="1">
    <citation type="submission" date="2018-02" db="EMBL/GenBank/DDBJ databases">
        <title>The genomes of Aspergillus section Nigri reveals drivers in fungal speciation.</title>
        <authorList>
            <consortium name="DOE Joint Genome Institute"/>
            <person name="Vesth T.C."/>
            <person name="Nybo J."/>
            <person name="Theobald S."/>
            <person name="Brandl J."/>
            <person name="Frisvad J.C."/>
            <person name="Nielsen K.F."/>
            <person name="Lyhne E.K."/>
            <person name="Kogle M.E."/>
            <person name="Kuo A."/>
            <person name="Riley R."/>
            <person name="Clum A."/>
            <person name="Nolan M."/>
            <person name="Lipzen A."/>
            <person name="Salamov A."/>
            <person name="Henrissat B."/>
            <person name="Wiebenga A."/>
            <person name="De vries R.P."/>
            <person name="Grigoriev I.V."/>
            <person name="Mortensen U.H."/>
            <person name="Andersen M.R."/>
            <person name="Baker S.E."/>
        </authorList>
    </citation>
    <scope>NUCLEOTIDE SEQUENCE [LARGE SCALE GENOMIC DNA]</scope>
    <source>
        <strain evidence="2 3">CBS 115571</strain>
    </source>
</reference>
<feature type="region of interest" description="Disordered" evidence="1">
    <location>
        <begin position="232"/>
        <end position="353"/>
    </location>
</feature>
<feature type="compositionally biased region" description="Low complexity" evidence="1">
    <location>
        <begin position="295"/>
        <end position="313"/>
    </location>
</feature>
<dbReference type="OMA" id="TESYPVF"/>
<feature type="compositionally biased region" description="Basic and acidic residues" evidence="1">
    <location>
        <begin position="237"/>
        <end position="254"/>
    </location>
</feature>